<evidence type="ECO:0000313" key="1">
    <source>
        <dbReference type="EMBL" id="HEN16495.1"/>
    </source>
</evidence>
<protein>
    <submittedName>
        <fullName evidence="1">VOC family protein</fullName>
    </submittedName>
</protein>
<comment type="caution">
    <text evidence="1">The sequence shown here is derived from an EMBL/GenBank/DDBJ whole genome shotgun (WGS) entry which is preliminary data.</text>
</comment>
<dbReference type="EMBL" id="DSOK01000374">
    <property type="protein sequence ID" value="HEN16495.1"/>
    <property type="molecule type" value="Genomic_DNA"/>
</dbReference>
<dbReference type="InterPro" id="IPR029068">
    <property type="entry name" value="Glyas_Bleomycin-R_OHBP_Dase"/>
</dbReference>
<accession>A0A7C2P7E4</accession>
<name>A0A7C2P7E4_9PLAN</name>
<reference evidence="1" key="1">
    <citation type="journal article" date="2020" name="mSystems">
        <title>Genome- and Community-Level Interaction Insights into Carbon Utilization and Element Cycling Functions of Hydrothermarchaeota in Hydrothermal Sediment.</title>
        <authorList>
            <person name="Zhou Z."/>
            <person name="Liu Y."/>
            <person name="Xu W."/>
            <person name="Pan J."/>
            <person name="Luo Z.H."/>
            <person name="Li M."/>
        </authorList>
    </citation>
    <scope>NUCLEOTIDE SEQUENCE [LARGE SCALE GENOMIC DNA]</scope>
    <source>
        <strain evidence="1">SpSt-339</strain>
    </source>
</reference>
<dbReference type="SUPFAM" id="SSF54593">
    <property type="entry name" value="Glyoxalase/Bleomycin resistance protein/Dihydroxybiphenyl dioxygenase"/>
    <property type="match status" value="1"/>
</dbReference>
<dbReference type="Gene3D" id="3.10.180.10">
    <property type="entry name" value="2,3-Dihydroxybiphenyl 1,2-Dioxygenase, domain 1"/>
    <property type="match status" value="1"/>
</dbReference>
<proteinExistence type="predicted"/>
<dbReference type="AlphaFoldDB" id="A0A7C2P7E4"/>
<organism evidence="1">
    <name type="scientific">Schlesneria paludicola</name>
    <dbReference type="NCBI Taxonomy" id="360056"/>
    <lineage>
        <taxon>Bacteria</taxon>
        <taxon>Pseudomonadati</taxon>
        <taxon>Planctomycetota</taxon>
        <taxon>Planctomycetia</taxon>
        <taxon>Planctomycetales</taxon>
        <taxon>Planctomycetaceae</taxon>
        <taxon>Schlesneria</taxon>
    </lineage>
</organism>
<sequence length="111" mass="12012">MSTATTKSTLDRLHHVAIEVSDIAAAVDWYRSTFACEIAYQDATWAMLKFANVSIAFVLPGQHPPHLGFVTPAAHNYGQLKRHRDGTESVYISDPAGNAVELLSPESCPGA</sequence>
<dbReference type="CDD" id="cd06587">
    <property type="entry name" value="VOC"/>
    <property type="match status" value="1"/>
</dbReference>
<gene>
    <name evidence="1" type="ORF">ENQ76_13625</name>
</gene>